<keyword evidence="2" id="KW-0732">Signal</keyword>
<feature type="domain" description="Thioredoxin" evidence="3">
    <location>
        <begin position="28"/>
        <end position="168"/>
    </location>
</feature>
<dbReference type="Proteomes" id="UP000231632">
    <property type="component" value="Unassembled WGS sequence"/>
</dbReference>
<dbReference type="STRING" id="1921010.MMIC_P2294"/>
<dbReference type="PROSITE" id="PS00194">
    <property type="entry name" value="THIOREDOXIN_1"/>
    <property type="match status" value="1"/>
</dbReference>
<dbReference type="GO" id="GO:0015036">
    <property type="term" value="F:disulfide oxidoreductase activity"/>
    <property type="evidence" value="ECO:0007669"/>
    <property type="project" value="UniProtKB-ARBA"/>
</dbReference>
<gene>
    <name evidence="4" type="ORF">MMIC_P2294</name>
</gene>
<accession>A0A1L8CQW9</accession>
<proteinExistence type="predicted"/>
<feature type="signal peptide" evidence="2">
    <location>
        <begin position="1"/>
        <end position="22"/>
    </location>
</feature>
<organism evidence="4 5">
    <name type="scientific">Mariprofundus micogutta</name>
    <dbReference type="NCBI Taxonomy" id="1921010"/>
    <lineage>
        <taxon>Bacteria</taxon>
        <taxon>Pseudomonadati</taxon>
        <taxon>Pseudomonadota</taxon>
        <taxon>Candidatius Mariprofundia</taxon>
        <taxon>Mariprofundales</taxon>
        <taxon>Mariprofundaceae</taxon>
        <taxon>Mariprofundus</taxon>
    </lineage>
</organism>
<feature type="chain" id="PRO_5009875428" evidence="2">
    <location>
        <begin position="23"/>
        <end position="168"/>
    </location>
</feature>
<evidence type="ECO:0000259" key="3">
    <source>
        <dbReference type="PROSITE" id="PS51352"/>
    </source>
</evidence>
<evidence type="ECO:0000256" key="1">
    <source>
        <dbReference type="ARBA" id="ARBA00023284"/>
    </source>
</evidence>
<evidence type="ECO:0000256" key="2">
    <source>
        <dbReference type="SAM" id="SignalP"/>
    </source>
</evidence>
<dbReference type="Gene3D" id="3.40.30.10">
    <property type="entry name" value="Glutaredoxin"/>
    <property type="match status" value="1"/>
</dbReference>
<evidence type="ECO:0000313" key="4">
    <source>
        <dbReference type="EMBL" id="GAV21311.1"/>
    </source>
</evidence>
<reference evidence="4 5" key="1">
    <citation type="journal article" date="2017" name="Arch. Microbiol.">
        <title>Mariprofundus micogutta sp. nov., a novel iron-oxidizing zetaproteobacterium isolated from a deep-sea hydrothermal field at the Bayonnaise knoll of the Izu-Ogasawara arc, and a description of Mariprofundales ord. nov. and Zetaproteobacteria classis nov.</title>
        <authorList>
            <person name="Makita H."/>
            <person name="Tanaka E."/>
            <person name="Mitsunobu S."/>
            <person name="Miyazaki M."/>
            <person name="Nunoura T."/>
            <person name="Uematsu K."/>
            <person name="Takaki Y."/>
            <person name="Nishi S."/>
            <person name="Shimamura S."/>
            <person name="Takai K."/>
        </authorList>
    </citation>
    <scope>NUCLEOTIDE SEQUENCE [LARGE SCALE GENOMIC DNA]</scope>
    <source>
        <strain evidence="4 5">ET2</strain>
    </source>
</reference>
<name>A0A1L8CQW9_9PROT</name>
<keyword evidence="1" id="KW-0676">Redox-active center</keyword>
<dbReference type="InterPro" id="IPR050553">
    <property type="entry name" value="Thioredoxin_ResA/DsbE_sf"/>
</dbReference>
<dbReference type="GO" id="GO:0016209">
    <property type="term" value="F:antioxidant activity"/>
    <property type="evidence" value="ECO:0007669"/>
    <property type="project" value="InterPro"/>
</dbReference>
<sequence>MQYRFIYIFIMFMTFIPVQAHAFSFTDLVGGSKSESVAFKWQDLDGKSYNMAQHAGKPVLIHLWASWCPACRDEMPAFTNWLNQHPEVIAIPVSLDRNGKDAVDFLKANNLEMTVLLSDEVQARNLGARALPTTIVVAADGTIKRHYRGAHNWADENLSKQLLNELQP</sequence>
<dbReference type="RefSeq" id="WP_083530583.1">
    <property type="nucleotide sequence ID" value="NZ_BDFD01000026.1"/>
</dbReference>
<keyword evidence="5" id="KW-1185">Reference proteome</keyword>
<dbReference type="CDD" id="cd02966">
    <property type="entry name" value="TlpA_like_family"/>
    <property type="match status" value="1"/>
</dbReference>
<evidence type="ECO:0000313" key="5">
    <source>
        <dbReference type="Proteomes" id="UP000231632"/>
    </source>
</evidence>
<dbReference type="PANTHER" id="PTHR42852">
    <property type="entry name" value="THIOL:DISULFIDE INTERCHANGE PROTEIN DSBE"/>
    <property type="match status" value="1"/>
</dbReference>
<dbReference type="InterPro" id="IPR000866">
    <property type="entry name" value="AhpC/TSA"/>
</dbReference>
<dbReference type="PROSITE" id="PS51352">
    <property type="entry name" value="THIOREDOXIN_2"/>
    <property type="match status" value="1"/>
</dbReference>
<comment type="caution">
    <text evidence="4">The sequence shown here is derived from an EMBL/GenBank/DDBJ whole genome shotgun (WGS) entry which is preliminary data.</text>
</comment>
<dbReference type="Pfam" id="PF00578">
    <property type="entry name" value="AhpC-TSA"/>
    <property type="match status" value="1"/>
</dbReference>
<dbReference type="EMBL" id="BDFD01000026">
    <property type="protein sequence ID" value="GAV21311.1"/>
    <property type="molecule type" value="Genomic_DNA"/>
</dbReference>
<dbReference type="OrthoDB" id="5296256at2"/>
<dbReference type="InterPro" id="IPR017937">
    <property type="entry name" value="Thioredoxin_CS"/>
</dbReference>
<protein>
    <submittedName>
        <fullName evidence="4">Sporulation thiol-disulfide oxidoreductase A</fullName>
    </submittedName>
</protein>
<dbReference type="AlphaFoldDB" id="A0A1L8CQW9"/>
<dbReference type="SUPFAM" id="SSF52833">
    <property type="entry name" value="Thioredoxin-like"/>
    <property type="match status" value="1"/>
</dbReference>
<dbReference type="PANTHER" id="PTHR42852:SF13">
    <property type="entry name" value="PROTEIN DIPZ"/>
    <property type="match status" value="1"/>
</dbReference>
<dbReference type="InterPro" id="IPR013766">
    <property type="entry name" value="Thioredoxin_domain"/>
</dbReference>
<dbReference type="InterPro" id="IPR036249">
    <property type="entry name" value="Thioredoxin-like_sf"/>
</dbReference>